<evidence type="ECO:0000259" key="1">
    <source>
        <dbReference type="Pfam" id="PF12645"/>
    </source>
</evidence>
<gene>
    <name evidence="2" type="ORF">SAMN02982927_02154</name>
</gene>
<dbReference type="AlphaFoldDB" id="A0A1I2T3U4"/>
<evidence type="ECO:0000313" key="3">
    <source>
        <dbReference type="Proteomes" id="UP000198752"/>
    </source>
</evidence>
<name>A0A1I2T3U4_9BACL</name>
<sequence length="75" mass="8668">MREKKKLIPFSIIEAANSGDAIAIQYILKHYEGYIVTLATKTLTDEYSNGYFFVDKEMQEQLTTALLQMILDFEI</sequence>
<reference evidence="3" key="1">
    <citation type="submission" date="2016-10" db="EMBL/GenBank/DDBJ databases">
        <authorList>
            <person name="Varghese N."/>
            <person name="Submissions S."/>
        </authorList>
    </citation>
    <scope>NUCLEOTIDE SEQUENCE [LARGE SCALE GENOMIC DNA]</scope>
    <source>
        <strain evidence="3">ATCC 700379</strain>
    </source>
</reference>
<dbReference type="OrthoDB" id="9801453at2"/>
<protein>
    <submittedName>
        <fullName evidence="2">Helix-turn-helix domain-containing protein</fullName>
    </submittedName>
</protein>
<feature type="domain" description="Helix-turn-helix conjugative transposon-like" evidence="1">
    <location>
        <begin position="10"/>
        <end position="74"/>
    </location>
</feature>
<dbReference type="InterPro" id="IPR024760">
    <property type="entry name" value="HTH_dom_conjug_TS-like"/>
</dbReference>
<accession>A0A1I2T3U4</accession>
<dbReference type="Proteomes" id="UP000198752">
    <property type="component" value="Unassembled WGS sequence"/>
</dbReference>
<proteinExistence type="predicted"/>
<dbReference type="STRING" id="269670.SAMN02982927_02154"/>
<dbReference type="EMBL" id="FOOY01000014">
    <property type="protein sequence ID" value="SFG59653.1"/>
    <property type="molecule type" value="Genomic_DNA"/>
</dbReference>
<organism evidence="2 3">
    <name type="scientific">Sporolactobacillus nakayamae</name>
    <dbReference type="NCBI Taxonomy" id="269670"/>
    <lineage>
        <taxon>Bacteria</taxon>
        <taxon>Bacillati</taxon>
        <taxon>Bacillota</taxon>
        <taxon>Bacilli</taxon>
        <taxon>Bacillales</taxon>
        <taxon>Sporolactobacillaceae</taxon>
        <taxon>Sporolactobacillus</taxon>
    </lineage>
</organism>
<evidence type="ECO:0000313" key="2">
    <source>
        <dbReference type="EMBL" id="SFG59653.1"/>
    </source>
</evidence>
<dbReference type="Pfam" id="PF12645">
    <property type="entry name" value="HTH_16"/>
    <property type="match status" value="1"/>
</dbReference>
<keyword evidence="3" id="KW-1185">Reference proteome</keyword>
<dbReference type="RefSeq" id="WP_093672815.1">
    <property type="nucleotide sequence ID" value="NZ_FOOY01000014.1"/>
</dbReference>